<dbReference type="Gene3D" id="3.90.1260.10">
    <property type="entry name" value="Argininosuccinate synthetase, chain A, domain 2"/>
    <property type="match status" value="1"/>
</dbReference>
<dbReference type="CDD" id="cd01999">
    <property type="entry name" value="ASS"/>
    <property type="match status" value="1"/>
</dbReference>
<feature type="binding site" evidence="9">
    <location>
        <position position="128"/>
    </location>
    <ligand>
        <name>L-aspartate</name>
        <dbReference type="ChEBI" id="CHEBI:29991"/>
    </ligand>
</feature>
<feature type="binding site" evidence="9">
    <location>
        <begin position="13"/>
        <end position="21"/>
    </location>
    <ligand>
        <name>ATP</name>
        <dbReference type="ChEBI" id="CHEBI:30616"/>
    </ligand>
</feature>
<feature type="binding site" evidence="9">
    <location>
        <position position="121"/>
    </location>
    <ligand>
        <name>ATP</name>
        <dbReference type="ChEBI" id="CHEBI:30616"/>
    </ligand>
</feature>
<comment type="subunit">
    <text evidence="2 9">Homotetramer.</text>
</comment>
<evidence type="ECO:0000256" key="3">
    <source>
        <dbReference type="ARBA" id="ARBA00012286"/>
    </source>
</evidence>
<evidence type="ECO:0000256" key="4">
    <source>
        <dbReference type="ARBA" id="ARBA00022571"/>
    </source>
</evidence>
<sequence>MSAHQDVKKVVLAYSGGLDTSVILRWLQQHYNCEVVTFTADLGQGEELEPARKKAEMFGVKEIFVEDLRETFVKDFVFPMFRANTLYEGQYLLGTAIARPLIAQRQIEIAEAVGADAVAHGATGKGNDQVRFELGYYGLKPDVKVIAPWREWDLTSRTKLLAFAEENQIPVTKDKRGEAPFSVDANLLHSSSEGKILEDPALAPDEIVFQRTISPEAAPDKATEITIDFVSGDPVAINGVSMSPATLLARLNELGRANGIGRLDLVENRFVGMKSRGIYETPGGTILLQAHRSMETITLDREAGHLKDSIMPRYAELIYNGFWFSPERRMLQALIDTSQHSVTGRVRLKLYKGNVICVGRESPHSLYDTRVVTFEDDEGAYNQVDAQGFIKLNALRLRLGGQIGRRGGAL</sequence>
<dbReference type="FunFam" id="3.40.50.620:FF:000019">
    <property type="entry name" value="Argininosuccinate synthase"/>
    <property type="match status" value="1"/>
</dbReference>
<gene>
    <name evidence="9 12" type="primary">argG</name>
    <name evidence="12" type="ORF">GWA01_21120</name>
</gene>
<dbReference type="PANTHER" id="PTHR11587">
    <property type="entry name" value="ARGININOSUCCINATE SYNTHASE"/>
    <property type="match status" value="1"/>
</dbReference>
<dbReference type="RefSeq" id="WP_146797498.1">
    <property type="nucleotide sequence ID" value="NZ_BARC01000006.1"/>
</dbReference>
<protein>
    <recommendedName>
        <fullName evidence="3 9">Argininosuccinate synthase</fullName>
        <ecNumber evidence="3 9">6.3.4.5</ecNumber>
    </recommendedName>
    <alternativeName>
        <fullName evidence="9">Citrulline--aspartate ligase</fullName>
    </alternativeName>
</protein>
<dbReference type="InterPro" id="IPR014729">
    <property type="entry name" value="Rossmann-like_a/b/a_fold"/>
</dbReference>
<dbReference type="InterPro" id="IPR023434">
    <property type="entry name" value="Arginosuc_synth_type_1_subfam"/>
</dbReference>
<dbReference type="EMBL" id="BJUZ01000002">
    <property type="protein sequence ID" value="GEK94342.1"/>
    <property type="molecule type" value="Genomic_DNA"/>
</dbReference>
<dbReference type="GO" id="GO:0000053">
    <property type="term" value="P:argininosuccinate metabolic process"/>
    <property type="evidence" value="ECO:0007669"/>
    <property type="project" value="TreeGrafter"/>
</dbReference>
<comment type="catalytic activity">
    <reaction evidence="9">
        <text>L-citrulline + L-aspartate + ATP = 2-(N(omega)-L-arginino)succinate + AMP + diphosphate + H(+)</text>
        <dbReference type="Rhea" id="RHEA:10932"/>
        <dbReference type="ChEBI" id="CHEBI:15378"/>
        <dbReference type="ChEBI" id="CHEBI:29991"/>
        <dbReference type="ChEBI" id="CHEBI:30616"/>
        <dbReference type="ChEBI" id="CHEBI:33019"/>
        <dbReference type="ChEBI" id="CHEBI:57472"/>
        <dbReference type="ChEBI" id="CHEBI:57743"/>
        <dbReference type="ChEBI" id="CHEBI:456215"/>
        <dbReference type="EC" id="6.3.4.5"/>
    </reaction>
</comment>
<dbReference type="GO" id="GO:0005737">
    <property type="term" value="C:cytoplasm"/>
    <property type="evidence" value="ECO:0007669"/>
    <property type="project" value="UniProtKB-SubCell"/>
</dbReference>
<evidence type="ECO:0000256" key="1">
    <source>
        <dbReference type="ARBA" id="ARBA00004967"/>
    </source>
</evidence>
<dbReference type="SUPFAM" id="SSF52402">
    <property type="entry name" value="Adenine nucleotide alpha hydrolases-like"/>
    <property type="match status" value="1"/>
</dbReference>
<dbReference type="GO" id="GO:0000050">
    <property type="term" value="P:urea cycle"/>
    <property type="evidence" value="ECO:0007669"/>
    <property type="project" value="TreeGrafter"/>
</dbReference>
<feature type="domain" description="Arginosuccinate synthase-like N-terminal" evidence="10">
    <location>
        <begin position="9"/>
        <end position="170"/>
    </location>
</feature>
<dbReference type="UniPathway" id="UPA00068">
    <property type="reaction ID" value="UER00113"/>
</dbReference>
<dbReference type="OrthoDB" id="9801641at2"/>
<feature type="binding site" evidence="9">
    <location>
        <position position="191"/>
    </location>
    <ligand>
        <name>L-citrulline</name>
        <dbReference type="ChEBI" id="CHEBI:57743"/>
    </ligand>
</feature>
<dbReference type="FunFam" id="3.90.1260.10:FF:000007">
    <property type="entry name" value="Argininosuccinate synthase"/>
    <property type="match status" value="1"/>
</dbReference>
<keyword evidence="4 9" id="KW-0055">Arginine biosynthesis</keyword>
<dbReference type="Pfam" id="PF20979">
    <property type="entry name" value="Arginosuc_syn_C"/>
    <property type="match status" value="1"/>
</dbReference>
<dbReference type="PROSITE" id="PS00564">
    <property type="entry name" value="ARGININOSUCCIN_SYN_1"/>
    <property type="match status" value="1"/>
</dbReference>
<evidence type="ECO:0000256" key="8">
    <source>
        <dbReference type="ARBA" id="ARBA00022840"/>
    </source>
</evidence>
<keyword evidence="7 9" id="KW-0547">Nucleotide-binding</keyword>
<feature type="binding site" evidence="9">
    <location>
        <position position="127"/>
    </location>
    <ligand>
        <name>L-aspartate</name>
        <dbReference type="ChEBI" id="CHEBI:29991"/>
    </ligand>
</feature>
<feature type="binding site" evidence="9">
    <location>
        <position position="267"/>
    </location>
    <ligand>
        <name>L-citrulline</name>
        <dbReference type="ChEBI" id="CHEBI:57743"/>
    </ligand>
</feature>
<keyword evidence="5 9" id="KW-0436">Ligase</keyword>
<keyword evidence="13" id="KW-1185">Reference proteome</keyword>
<keyword evidence="6 9" id="KW-0028">Amino-acid biosynthesis</keyword>
<name>A0A511B3J7_9PROT</name>
<dbReference type="Pfam" id="PF00764">
    <property type="entry name" value="Arginosuc_synth"/>
    <property type="match status" value="1"/>
</dbReference>
<feature type="domain" description="Arginosuccinate synthase C-terminal" evidence="11">
    <location>
        <begin position="181"/>
        <end position="398"/>
    </location>
</feature>
<keyword evidence="8 9" id="KW-0067">ATP-binding</keyword>
<comment type="similarity">
    <text evidence="9">Belongs to the argininosuccinate synthase family. Type 1 subfamily.</text>
</comment>
<dbReference type="SUPFAM" id="SSF69864">
    <property type="entry name" value="Argininosuccinate synthetase, C-terminal domain"/>
    <property type="match status" value="1"/>
</dbReference>
<comment type="caution">
    <text evidence="9">Lacks conserved residue(s) required for the propagation of feature annotation.</text>
</comment>
<evidence type="ECO:0000313" key="13">
    <source>
        <dbReference type="Proteomes" id="UP000321230"/>
    </source>
</evidence>
<keyword evidence="9" id="KW-0963">Cytoplasm</keyword>
<evidence type="ECO:0000256" key="2">
    <source>
        <dbReference type="ARBA" id="ARBA00011881"/>
    </source>
</evidence>
<feature type="binding site" evidence="9">
    <location>
        <position position="182"/>
    </location>
    <ligand>
        <name>L-citrulline</name>
        <dbReference type="ChEBI" id="CHEBI:57743"/>
    </ligand>
</feature>
<evidence type="ECO:0000259" key="11">
    <source>
        <dbReference type="Pfam" id="PF20979"/>
    </source>
</evidence>
<dbReference type="Gene3D" id="3.40.50.620">
    <property type="entry name" value="HUPs"/>
    <property type="match status" value="1"/>
</dbReference>
<dbReference type="GO" id="GO:0006526">
    <property type="term" value="P:L-arginine biosynthetic process"/>
    <property type="evidence" value="ECO:0007669"/>
    <property type="project" value="UniProtKB-UniRule"/>
</dbReference>
<dbReference type="PANTHER" id="PTHR11587:SF2">
    <property type="entry name" value="ARGININOSUCCINATE SYNTHASE"/>
    <property type="match status" value="1"/>
</dbReference>
<dbReference type="GO" id="GO:0005524">
    <property type="term" value="F:ATP binding"/>
    <property type="evidence" value="ECO:0007669"/>
    <property type="project" value="UniProtKB-UniRule"/>
</dbReference>
<dbReference type="NCBIfam" id="TIGR00032">
    <property type="entry name" value="argG"/>
    <property type="match status" value="1"/>
</dbReference>
<dbReference type="InterPro" id="IPR018223">
    <property type="entry name" value="Arginosuc_synth_CS"/>
</dbReference>
<feature type="binding site" evidence="9">
    <location>
        <position position="131"/>
    </location>
    <ligand>
        <name>L-citrulline</name>
        <dbReference type="ChEBI" id="CHEBI:57743"/>
    </ligand>
</feature>
<evidence type="ECO:0000256" key="7">
    <source>
        <dbReference type="ARBA" id="ARBA00022741"/>
    </source>
</evidence>
<dbReference type="InterPro" id="IPR048268">
    <property type="entry name" value="Arginosuc_syn_C"/>
</dbReference>
<evidence type="ECO:0000259" key="10">
    <source>
        <dbReference type="Pfam" id="PF00764"/>
    </source>
</evidence>
<proteinExistence type="inferred from homology"/>
<dbReference type="Gene3D" id="1.20.5.470">
    <property type="entry name" value="Single helix bin"/>
    <property type="match status" value="1"/>
</dbReference>
<dbReference type="InterPro" id="IPR048267">
    <property type="entry name" value="Arginosuc_syn_N"/>
</dbReference>
<feature type="binding site" evidence="9">
    <location>
        <position position="279"/>
    </location>
    <ligand>
        <name>L-citrulline</name>
        <dbReference type="ChEBI" id="CHEBI:57743"/>
    </ligand>
</feature>
<evidence type="ECO:0000313" key="12">
    <source>
        <dbReference type="EMBL" id="GEK94342.1"/>
    </source>
</evidence>
<accession>A0A511B3J7</accession>
<dbReference type="GO" id="GO:0004055">
    <property type="term" value="F:argininosuccinate synthase activity"/>
    <property type="evidence" value="ECO:0007669"/>
    <property type="project" value="UniProtKB-UniRule"/>
</dbReference>
<comment type="pathway">
    <text evidence="1 9">Amino-acid biosynthesis; L-arginine biosynthesis; L-arginine from L-ornithine and carbamoyl phosphate: step 2/3.</text>
</comment>
<organism evidence="12 13">
    <name type="scientific">Gluconobacter wancherniae NBRC 103581</name>
    <dbReference type="NCBI Taxonomy" id="656744"/>
    <lineage>
        <taxon>Bacteria</taxon>
        <taxon>Pseudomonadati</taxon>
        <taxon>Pseudomonadota</taxon>
        <taxon>Alphaproteobacteria</taxon>
        <taxon>Acetobacterales</taxon>
        <taxon>Acetobacteraceae</taxon>
        <taxon>Gluconobacter</taxon>
    </lineage>
</organism>
<feature type="binding site" evidence="9">
    <location>
        <position position="91"/>
    </location>
    <ligand>
        <name>L-citrulline</name>
        <dbReference type="ChEBI" id="CHEBI:57743"/>
    </ligand>
</feature>
<reference evidence="12 13" key="1">
    <citation type="submission" date="2019-07" db="EMBL/GenBank/DDBJ databases">
        <title>Whole genome shotgun sequence of Gluconobacter wancherniae NBRC 103581.</title>
        <authorList>
            <person name="Hosoyama A."/>
            <person name="Uohara A."/>
            <person name="Ohji S."/>
            <person name="Ichikawa N."/>
        </authorList>
    </citation>
    <scope>NUCLEOTIDE SEQUENCE [LARGE SCALE GENOMIC DNA]</scope>
    <source>
        <strain evidence="12 13">NBRC 103581</strain>
    </source>
</reference>
<dbReference type="NCBIfam" id="NF001770">
    <property type="entry name" value="PRK00509.1"/>
    <property type="match status" value="1"/>
</dbReference>
<comment type="subcellular location">
    <subcellularLocation>
        <location evidence="9">Cytoplasm</location>
    </subcellularLocation>
</comment>
<dbReference type="HAMAP" id="MF_00005">
    <property type="entry name" value="Arg_succ_synth_type1"/>
    <property type="match status" value="1"/>
</dbReference>
<evidence type="ECO:0000256" key="9">
    <source>
        <dbReference type="HAMAP-Rule" id="MF_00005"/>
    </source>
</evidence>
<evidence type="ECO:0000256" key="5">
    <source>
        <dbReference type="ARBA" id="ARBA00022598"/>
    </source>
</evidence>
<evidence type="ECO:0000256" key="6">
    <source>
        <dbReference type="ARBA" id="ARBA00022605"/>
    </source>
</evidence>
<dbReference type="AlphaFoldDB" id="A0A511B3J7"/>
<feature type="binding site" evidence="9">
    <location>
        <position position="40"/>
    </location>
    <ligand>
        <name>ATP</name>
        <dbReference type="ChEBI" id="CHEBI:30616"/>
    </ligand>
</feature>
<dbReference type="PROSITE" id="PS00565">
    <property type="entry name" value="ARGININOSUCCIN_SYN_2"/>
    <property type="match status" value="1"/>
</dbReference>
<comment type="caution">
    <text evidence="12">The sequence shown here is derived from an EMBL/GenBank/DDBJ whole genome shotgun (WGS) entry which is preliminary data.</text>
</comment>
<dbReference type="EC" id="6.3.4.5" evidence="3 9"/>
<dbReference type="InterPro" id="IPR001518">
    <property type="entry name" value="Arginosuc_synth"/>
</dbReference>
<feature type="binding site" evidence="9">
    <location>
        <position position="127"/>
    </location>
    <ligand>
        <name>L-citrulline</name>
        <dbReference type="ChEBI" id="CHEBI:57743"/>
    </ligand>
</feature>
<dbReference type="InterPro" id="IPR024074">
    <property type="entry name" value="AS_cat/multimer_dom_body"/>
</dbReference>
<dbReference type="Proteomes" id="UP000321230">
    <property type="component" value="Unassembled WGS sequence"/>
</dbReference>
<feature type="binding site" evidence="9">
    <location>
        <position position="123"/>
    </location>
    <ligand>
        <name>L-aspartate</name>
        <dbReference type="ChEBI" id="CHEBI:29991"/>
    </ligand>
</feature>